<name>A0AAU8A364_9BURK</name>
<proteinExistence type="predicted"/>
<gene>
    <name evidence="2" type="ORF">NKE59_01545</name>
</gene>
<keyword evidence="1" id="KW-1133">Transmembrane helix</keyword>
<reference evidence="2" key="1">
    <citation type="submission" date="2022-06" db="EMBL/GenBank/DDBJ databases">
        <title>New Polynucleobacter species.</title>
        <authorList>
            <person name="Hahn M.W."/>
        </authorList>
    </citation>
    <scope>NUCLEOTIDE SEQUENCE</scope>
    <source>
        <strain evidence="2">UK-FUSCHL-C3</strain>
    </source>
</reference>
<evidence type="ECO:0000313" key="2">
    <source>
        <dbReference type="EMBL" id="XCC58000.1"/>
    </source>
</evidence>
<keyword evidence="1" id="KW-0812">Transmembrane</keyword>
<feature type="transmembrane region" description="Helical" evidence="1">
    <location>
        <begin position="175"/>
        <end position="193"/>
    </location>
</feature>
<feature type="transmembrane region" description="Helical" evidence="1">
    <location>
        <begin position="284"/>
        <end position="301"/>
    </location>
</feature>
<feature type="transmembrane region" description="Helical" evidence="1">
    <location>
        <begin position="199"/>
        <end position="217"/>
    </location>
</feature>
<organism evidence="2">
    <name type="scientific">Polynucleobacter sp. UK-FUSCHL-C3</name>
    <dbReference type="NCBI Taxonomy" id="2955208"/>
    <lineage>
        <taxon>Bacteria</taxon>
        <taxon>Pseudomonadati</taxon>
        <taxon>Pseudomonadota</taxon>
        <taxon>Betaproteobacteria</taxon>
        <taxon>Burkholderiales</taxon>
        <taxon>Burkholderiaceae</taxon>
        <taxon>Polynucleobacter</taxon>
    </lineage>
</organism>
<feature type="transmembrane region" description="Helical" evidence="1">
    <location>
        <begin position="229"/>
        <end position="248"/>
    </location>
</feature>
<dbReference type="RefSeq" id="WP_353439145.1">
    <property type="nucleotide sequence ID" value="NZ_CP099959.1"/>
</dbReference>
<dbReference type="AlphaFoldDB" id="A0AAU8A364"/>
<evidence type="ECO:0008006" key="3">
    <source>
        <dbReference type="Google" id="ProtNLM"/>
    </source>
</evidence>
<evidence type="ECO:0000256" key="1">
    <source>
        <dbReference type="SAM" id="Phobius"/>
    </source>
</evidence>
<accession>A0AAU8A364</accession>
<sequence length="340" mass="38637">MAIWVLVANGLGWTTYLGRLNSDSILWYVNVALLKIFQASGETHPAVLGFIVLSGYCIHRNGFRLGNSFSLKSYAIRRSFRILPVYWLASIIGVALWFLGMQNDGKLVEALTGTSSISLGCFLVKISGVASFIPTLFTCSFQGNAPLATAIVESWLYVFYGIVVWRLMRNEGLKAIYWIFGIGWACSFVLVLFNQAYVGWWHNSSFFAFGVYWWIGAKFSEKDFMPNPRLIIVSILVLIPIFTHSNLILIELKKLGFCIIFAHLIKWADYYWRESKYMAIGGQAGYSIYALHALVLIALLMFNIPLYFGICIVLILSLLCHFLFELPILNYGKRLSRQYL</sequence>
<feature type="transmembrane region" description="Helical" evidence="1">
    <location>
        <begin position="80"/>
        <end position="99"/>
    </location>
</feature>
<feature type="transmembrane region" description="Helical" evidence="1">
    <location>
        <begin position="147"/>
        <end position="168"/>
    </location>
</feature>
<feature type="transmembrane region" description="Helical" evidence="1">
    <location>
        <begin position="43"/>
        <end position="59"/>
    </location>
</feature>
<protein>
    <recommendedName>
        <fullName evidence="3">Acyltransferase 3 domain-containing protein</fullName>
    </recommendedName>
</protein>
<keyword evidence="1" id="KW-0472">Membrane</keyword>
<dbReference type="EMBL" id="CP099959">
    <property type="protein sequence ID" value="XCC58000.1"/>
    <property type="molecule type" value="Genomic_DNA"/>
</dbReference>
<feature type="transmembrane region" description="Helical" evidence="1">
    <location>
        <begin position="307"/>
        <end position="329"/>
    </location>
</feature>